<evidence type="ECO:0008006" key="3">
    <source>
        <dbReference type="Google" id="ProtNLM"/>
    </source>
</evidence>
<keyword evidence="2" id="KW-1185">Reference proteome</keyword>
<comment type="caution">
    <text evidence="1">The sequence shown here is derived from an EMBL/GenBank/DDBJ whole genome shotgun (WGS) entry which is preliminary data.</text>
</comment>
<dbReference type="EMBL" id="JABEZX010060430">
    <property type="protein sequence ID" value="MBA0574969.1"/>
    <property type="molecule type" value="Genomic_DNA"/>
</dbReference>
<protein>
    <recommendedName>
        <fullName evidence="3">Pectinesterase</fullName>
    </recommendedName>
</protein>
<evidence type="ECO:0000313" key="2">
    <source>
        <dbReference type="Proteomes" id="UP000593572"/>
    </source>
</evidence>
<organism evidence="1 2">
    <name type="scientific">Gossypium lobatum</name>
    <dbReference type="NCBI Taxonomy" id="34289"/>
    <lineage>
        <taxon>Eukaryota</taxon>
        <taxon>Viridiplantae</taxon>
        <taxon>Streptophyta</taxon>
        <taxon>Embryophyta</taxon>
        <taxon>Tracheophyta</taxon>
        <taxon>Spermatophyta</taxon>
        <taxon>Magnoliopsida</taxon>
        <taxon>eudicotyledons</taxon>
        <taxon>Gunneridae</taxon>
        <taxon>Pentapetalae</taxon>
        <taxon>rosids</taxon>
        <taxon>malvids</taxon>
        <taxon>Malvales</taxon>
        <taxon>Malvaceae</taxon>
        <taxon>Malvoideae</taxon>
        <taxon>Gossypium</taxon>
    </lineage>
</organism>
<proteinExistence type="predicted"/>
<evidence type="ECO:0000313" key="1">
    <source>
        <dbReference type="EMBL" id="MBA0574969.1"/>
    </source>
</evidence>
<name>A0A7J8NDG8_9ROSI</name>
<reference evidence="1 2" key="1">
    <citation type="journal article" date="2019" name="Genome Biol. Evol.">
        <title>Insights into the evolution of the New World diploid cottons (Gossypium, subgenus Houzingenia) based on genome sequencing.</title>
        <authorList>
            <person name="Grover C.E."/>
            <person name="Arick M.A. 2nd"/>
            <person name="Thrash A."/>
            <person name="Conover J.L."/>
            <person name="Sanders W.S."/>
            <person name="Peterson D.G."/>
            <person name="Frelichowski J.E."/>
            <person name="Scheffler J.A."/>
            <person name="Scheffler B.E."/>
            <person name="Wendel J.F."/>
        </authorList>
    </citation>
    <scope>NUCLEOTIDE SEQUENCE [LARGE SCALE GENOMIC DNA]</scope>
    <source>
        <strain evidence="1">157</strain>
        <tissue evidence="1">Leaf</tissue>
    </source>
</reference>
<dbReference type="Proteomes" id="UP000593572">
    <property type="component" value="Unassembled WGS sequence"/>
</dbReference>
<gene>
    <name evidence="1" type="ORF">Golob_014301</name>
</gene>
<feature type="non-terminal residue" evidence="1">
    <location>
        <position position="64"/>
    </location>
</feature>
<accession>A0A7J8NDG8</accession>
<sequence length="64" mass="7219">MYGDDLRKTIVTGRKGVKNGGGITNRKNDKDFIYANIGPVIQNCKIVLGQKLFNDRFKIATYLQ</sequence>
<dbReference type="AlphaFoldDB" id="A0A7J8NDG8"/>